<reference evidence="1 2" key="1">
    <citation type="submission" date="2018-10" db="EMBL/GenBank/DDBJ databases">
        <title>Isolation from cow dung.</title>
        <authorList>
            <person name="Ling L."/>
        </authorList>
    </citation>
    <scope>NUCLEOTIDE SEQUENCE [LARGE SCALE GENOMIC DNA]</scope>
    <source>
        <strain evidence="1 2">NEAU-LL90</strain>
    </source>
</reference>
<dbReference type="RefSeq" id="WP_122188617.1">
    <property type="nucleotide sequence ID" value="NZ_RFFH01000005.1"/>
</dbReference>
<keyword evidence="2" id="KW-1185">Reference proteome</keyword>
<accession>A0A3M2L6V8</accession>
<dbReference type="AlphaFoldDB" id="A0A3M2L6V8"/>
<dbReference type="Proteomes" id="UP000279275">
    <property type="component" value="Unassembled WGS sequence"/>
</dbReference>
<dbReference type="EMBL" id="RFFH01000005">
    <property type="protein sequence ID" value="RMI32273.1"/>
    <property type="molecule type" value="Genomic_DNA"/>
</dbReference>
<dbReference type="InterPro" id="IPR016630">
    <property type="entry name" value="UCP015278"/>
</dbReference>
<gene>
    <name evidence="1" type="ORF">EBN03_14915</name>
</gene>
<dbReference type="OrthoDB" id="8480728at2"/>
<evidence type="ECO:0000313" key="1">
    <source>
        <dbReference type="EMBL" id="RMI32273.1"/>
    </source>
</evidence>
<sequence length="186" mass="20683">MTDKLIEFRIPAEFVECRTRLTPRELKFGYDQGWLTAPDVVRLALNNVVPEPQASGAVEELSLLLSDELDRVPALVAQLAVAESDVWVWLTCNWLLDNAAEFEDPLQAVEMLYADLDYPDSMGPFVRYMPLTPGAEPGAAGLMDRWAAYVRAGQERFGTGYRQAVDPGVECGNAPTVERRIDLPPL</sequence>
<comment type="caution">
    <text evidence="1">The sequence shown here is derived from an EMBL/GenBank/DDBJ whole genome shotgun (WGS) entry which is preliminary data.</text>
</comment>
<proteinExistence type="predicted"/>
<name>A0A3M2L6V8_9NOCA</name>
<dbReference type="Pfam" id="PF10004">
    <property type="entry name" value="DUF2247"/>
    <property type="match status" value="1"/>
</dbReference>
<organism evidence="1 2">
    <name type="scientific">Nocardia stercoris</name>
    <dbReference type="NCBI Taxonomy" id="2483361"/>
    <lineage>
        <taxon>Bacteria</taxon>
        <taxon>Bacillati</taxon>
        <taxon>Actinomycetota</taxon>
        <taxon>Actinomycetes</taxon>
        <taxon>Mycobacteriales</taxon>
        <taxon>Nocardiaceae</taxon>
        <taxon>Nocardia</taxon>
    </lineage>
</organism>
<evidence type="ECO:0000313" key="2">
    <source>
        <dbReference type="Proteomes" id="UP000279275"/>
    </source>
</evidence>
<protein>
    <submittedName>
        <fullName evidence="1">DUF2247 family protein</fullName>
    </submittedName>
</protein>